<comment type="caution">
    <text evidence="1">The sequence shown here is derived from an EMBL/GenBank/DDBJ whole genome shotgun (WGS) entry which is preliminary data.</text>
</comment>
<name>A0A0J5KMB9_PLUGE</name>
<dbReference type="Gene3D" id="2.40.300.10">
    <property type="entry name" value="Head decoration protein D"/>
    <property type="match status" value="1"/>
</dbReference>
<dbReference type="AlphaFoldDB" id="A0A0J5KMB9"/>
<gene>
    <name evidence="1" type="ORF">ABW06_24455</name>
</gene>
<dbReference type="SUPFAM" id="SSF51274">
    <property type="entry name" value="Head decoration protein D (gpD, major capsid protein D)"/>
    <property type="match status" value="1"/>
</dbReference>
<dbReference type="EMBL" id="LDZF01000045">
    <property type="protein sequence ID" value="KMK08703.1"/>
    <property type="molecule type" value="Genomic_DNA"/>
</dbReference>
<accession>A0A0J5KMB9</accession>
<dbReference type="InterPro" id="IPR004195">
    <property type="entry name" value="Head_decoration_D"/>
</dbReference>
<dbReference type="InterPro" id="IPR036630">
    <property type="entry name" value="Head_decoration_D_sf"/>
</dbReference>
<dbReference type="Pfam" id="PF02924">
    <property type="entry name" value="HDPD"/>
    <property type="match status" value="1"/>
</dbReference>
<organism evidence="1 2">
    <name type="scientific">Pluralibacter gergoviae</name>
    <name type="common">Enterobacter gergoviae</name>
    <dbReference type="NCBI Taxonomy" id="61647"/>
    <lineage>
        <taxon>Bacteria</taxon>
        <taxon>Pseudomonadati</taxon>
        <taxon>Pseudomonadota</taxon>
        <taxon>Gammaproteobacteria</taxon>
        <taxon>Enterobacterales</taxon>
        <taxon>Enterobacteriaceae</taxon>
        <taxon>Pluralibacter</taxon>
    </lineage>
</organism>
<proteinExistence type="predicted"/>
<evidence type="ECO:0000313" key="2">
    <source>
        <dbReference type="Proteomes" id="UP000036196"/>
    </source>
</evidence>
<reference evidence="1 2" key="1">
    <citation type="submission" date="2015-05" db="EMBL/GenBank/DDBJ databases">
        <title>Genome sequences of Pluralibacter gergoviae.</title>
        <authorList>
            <person name="Greninger A.L."/>
            <person name="Miller S."/>
        </authorList>
    </citation>
    <scope>NUCLEOTIDE SEQUENCE [LARGE SCALE GENOMIC DNA]</scope>
    <source>
        <strain evidence="1 2">JS81F13</strain>
    </source>
</reference>
<keyword evidence="2" id="KW-1185">Reference proteome</keyword>
<dbReference type="PATRIC" id="fig|61647.15.peg.4105"/>
<protein>
    <submittedName>
        <fullName evidence="1">Head decoration protein</fullName>
    </submittedName>
</protein>
<evidence type="ECO:0000313" key="1">
    <source>
        <dbReference type="EMBL" id="KMK08703.1"/>
    </source>
</evidence>
<sequence length="110" mass="11412">MANVETFIHHQPLGNSDPAHTAYGAGALAAATPAMTPLMLDATSGKLVAWDGEHAGAANGILAISADQNSQELTFFKSGSFRIEDVAWPEAVTDEGIKRNAFSGTAISIV</sequence>
<dbReference type="RefSeq" id="WP_048281062.1">
    <property type="nucleotide sequence ID" value="NZ_LDZF01000045.1"/>
</dbReference>
<dbReference type="Proteomes" id="UP000036196">
    <property type="component" value="Unassembled WGS sequence"/>
</dbReference>